<dbReference type="InterPro" id="IPR027417">
    <property type="entry name" value="P-loop_NTPase"/>
</dbReference>
<keyword evidence="6 12" id="KW-1278">Translocase</keyword>
<evidence type="ECO:0000256" key="11">
    <source>
        <dbReference type="ARBA" id="ARBA00054855"/>
    </source>
</evidence>
<evidence type="ECO:0000313" key="15">
    <source>
        <dbReference type="Proteomes" id="UP000742786"/>
    </source>
</evidence>
<dbReference type="SUPFAM" id="SSF50615">
    <property type="entry name" value="N-terminal domain of alpha and beta subunits of F1 ATP synthase"/>
    <property type="match status" value="1"/>
</dbReference>
<dbReference type="AlphaFoldDB" id="A0A916N1U9"/>
<dbReference type="HAMAP" id="MF_00309">
    <property type="entry name" value="ATP_synth_A_arch"/>
    <property type="match status" value="1"/>
</dbReference>
<dbReference type="PANTHER" id="PTHR43607:SF1">
    <property type="entry name" value="H(+)-TRANSPORTING TWO-SECTOR ATPASE"/>
    <property type="match status" value="1"/>
</dbReference>
<keyword evidence="2 12" id="KW-0813">Transport</keyword>
<protein>
    <recommendedName>
        <fullName evidence="12">V-type ATP synthase alpha chain</fullName>
        <ecNumber evidence="12">7.1.2.2</ecNumber>
    </recommendedName>
    <alternativeName>
        <fullName evidence="12">V-ATPase subunit A</fullName>
    </alternativeName>
</protein>
<accession>A0A916N1U9</accession>
<dbReference type="EC" id="7.1.2.2" evidence="12"/>
<dbReference type="CDD" id="cd18111">
    <property type="entry name" value="ATP-synt_V_A-type_alpha_C"/>
    <property type="match status" value="1"/>
</dbReference>
<dbReference type="Pfam" id="PF22919">
    <property type="entry name" value="ATP-synt_VA_C"/>
    <property type="match status" value="1"/>
</dbReference>
<keyword evidence="5 12" id="KW-0067">ATP-binding</keyword>
<name>A0A916N1U9_9PROT</name>
<keyword evidence="7 12" id="KW-0406">Ion transport</keyword>
<dbReference type="PROSITE" id="PS00152">
    <property type="entry name" value="ATPASE_ALPHA_BETA"/>
    <property type="match status" value="1"/>
</dbReference>
<dbReference type="Pfam" id="PF16886">
    <property type="entry name" value="ATP-synt_ab_Xtn"/>
    <property type="match status" value="1"/>
</dbReference>
<dbReference type="PROSITE" id="PS50206">
    <property type="entry name" value="RHODANESE_3"/>
    <property type="match status" value="1"/>
</dbReference>
<dbReference type="InterPro" id="IPR000194">
    <property type="entry name" value="ATPase_F1/V1/A1_a/bsu_nucl-bd"/>
</dbReference>
<evidence type="ECO:0000256" key="9">
    <source>
        <dbReference type="ARBA" id="ARBA00023196"/>
    </source>
</evidence>
<evidence type="ECO:0000256" key="5">
    <source>
        <dbReference type="ARBA" id="ARBA00022840"/>
    </source>
</evidence>
<dbReference type="InterPro" id="IPR001763">
    <property type="entry name" value="Rhodanese-like_dom"/>
</dbReference>
<dbReference type="Gene3D" id="2.40.50.100">
    <property type="match status" value="1"/>
</dbReference>
<dbReference type="InterPro" id="IPR020003">
    <property type="entry name" value="ATPase_a/bsu_AS"/>
</dbReference>
<organism evidence="14 15">
    <name type="scientific">Georgfuchsia toluolica</name>
    <dbReference type="NCBI Taxonomy" id="424218"/>
    <lineage>
        <taxon>Bacteria</taxon>
        <taxon>Pseudomonadati</taxon>
        <taxon>Pseudomonadota</taxon>
        <taxon>Betaproteobacteria</taxon>
        <taxon>Nitrosomonadales</taxon>
        <taxon>Sterolibacteriaceae</taxon>
        <taxon>Georgfuchsia</taxon>
    </lineage>
</organism>
<reference evidence="14" key="1">
    <citation type="submission" date="2021-04" db="EMBL/GenBank/DDBJ databases">
        <authorList>
            <person name="Hornung B."/>
        </authorList>
    </citation>
    <scope>NUCLEOTIDE SEQUENCE</scope>
    <source>
        <strain evidence="14">G5G6</strain>
    </source>
</reference>
<evidence type="ECO:0000256" key="7">
    <source>
        <dbReference type="ARBA" id="ARBA00023065"/>
    </source>
</evidence>
<feature type="domain" description="Rhodanese" evidence="13">
    <location>
        <begin position="303"/>
        <end position="338"/>
    </location>
</feature>
<dbReference type="InterPro" id="IPR023366">
    <property type="entry name" value="ATP_synth_asu-like_sf"/>
</dbReference>
<evidence type="ECO:0000256" key="3">
    <source>
        <dbReference type="ARBA" id="ARBA00022741"/>
    </source>
</evidence>
<evidence type="ECO:0000256" key="12">
    <source>
        <dbReference type="HAMAP-Rule" id="MF_00309"/>
    </source>
</evidence>
<dbReference type="InterPro" id="IPR031686">
    <property type="entry name" value="ATP-synth_a_Xtn"/>
</dbReference>
<dbReference type="SUPFAM" id="SSF47917">
    <property type="entry name" value="C-terminal domain of alpha and beta subunits of F1 ATP synthase"/>
    <property type="match status" value="1"/>
</dbReference>
<dbReference type="GO" id="GO:0045259">
    <property type="term" value="C:proton-transporting ATP synthase complex"/>
    <property type="evidence" value="ECO:0007669"/>
    <property type="project" value="UniProtKB-KW"/>
</dbReference>
<keyword evidence="15" id="KW-1185">Reference proteome</keyword>
<evidence type="ECO:0000259" key="13">
    <source>
        <dbReference type="PROSITE" id="PS50206"/>
    </source>
</evidence>
<dbReference type="Pfam" id="PF00006">
    <property type="entry name" value="ATP-synt_ab"/>
    <property type="match status" value="1"/>
</dbReference>
<dbReference type="InterPro" id="IPR004100">
    <property type="entry name" value="ATPase_F1/V1/A1_a/bsu_N"/>
</dbReference>
<comment type="catalytic activity">
    <reaction evidence="12">
        <text>ATP + H2O + 4 H(+)(in) = ADP + phosphate + 5 H(+)(out)</text>
        <dbReference type="Rhea" id="RHEA:57720"/>
        <dbReference type="ChEBI" id="CHEBI:15377"/>
        <dbReference type="ChEBI" id="CHEBI:15378"/>
        <dbReference type="ChEBI" id="CHEBI:30616"/>
        <dbReference type="ChEBI" id="CHEBI:43474"/>
        <dbReference type="ChEBI" id="CHEBI:456216"/>
        <dbReference type="EC" id="7.1.2.2"/>
    </reaction>
</comment>
<dbReference type="Proteomes" id="UP000742786">
    <property type="component" value="Unassembled WGS sequence"/>
</dbReference>
<feature type="binding site" evidence="12">
    <location>
        <begin position="227"/>
        <end position="234"/>
    </location>
    <ligand>
        <name>ATP</name>
        <dbReference type="ChEBI" id="CHEBI:30616"/>
    </ligand>
</feature>
<dbReference type="SUPFAM" id="SSF52540">
    <property type="entry name" value="P-loop containing nucleoside triphosphate hydrolases"/>
    <property type="match status" value="1"/>
</dbReference>
<dbReference type="PANTHER" id="PTHR43607">
    <property type="entry name" value="V-TYPE PROTON ATPASE CATALYTIC SUBUNIT A"/>
    <property type="match status" value="1"/>
</dbReference>
<comment type="function">
    <text evidence="11 12">Produces ATP from ADP in the presence of a proton gradient across the membrane. The V-type alpha chain is a catalytic subunit.</text>
</comment>
<dbReference type="Gene3D" id="1.10.1140.10">
    <property type="entry name" value="Bovine Mitochondrial F1-atpase, Atp Synthase Beta Chain, Chain D, domain 3"/>
    <property type="match status" value="1"/>
</dbReference>
<dbReference type="GO" id="GO:0046961">
    <property type="term" value="F:proton-transporting ATPase activity, rotational mechanism"/>
    <property type="evidence" value="ECO:0007669"/>
    <property type="project" value="InterPro"/>
</dbReference>
<dbReference type="RefSeq" id="WP_220635076.1">
    <property type="nucleotide sequence ID" value="NZ_CAJQUM010000001.1"/>
</dbReference>
<dbReference type="InterPro" id="IPR036121">
    <property type="entry name" value="ATPase_F1/V1/A1_a/bsu_N_sf"/>
</dbReference>
<evidence type="ECO:0000256" key="8">
    <source>
        <dbReference type="ARBA" id="ARBA00023136"/>
    </source>
</evidence>
<dbReference type="GO" id="GO:0046933">
    <property type="term" value="F:proton-transporting ATP synthase activity, rotational mechanism"/>
    <property type="evidence" value="ECO:0007669"/>
    <property type="project" value="UniProtKB-UniRule"/>
</dbReference>
<evidence type="ECO:0000256" key="6">
    <source>
        <dbReference type="ARBA" id="ARBA00022967"/>
    </source>
</evidence>
<comment type="caution">
    <text evidence="14">The sequence shown here is derived from an EMBL/GenBank/DDBJ whole genome shotgun (WGS) entry which is preliminary data.</text>
</comment>
<comment type="similarity">
    <text evidence="1 12">Belongs to the ATPase alpha/beta chains family.</text>
</comment>
<proteinExistence type="inferred from homology"/>
<gene>
    <name evidence="12 14" type="primary">atpA</name>
    <name evidence="14" type="ORF">GTOL_10956</name>
</gene>
<dbReference type="CDD" id="cd01134">
    <property type="entry name" value="V_A-ATPase_A"/>
    <property type="match status" value="1"/>
</dbReference>
<dbReference type="InterPro" id="IPR022878">
    <property type="entry name" value="V-ATPase_asu"/>
</dbReference>
<evidence type="ECO:0000256" key="2">
    <source>
        <dbReference type="ARBA" id="ARBA00022448"/>
    </source>
</evidence>
<dbReference type="GO" id="GO:0042777">
    <property type="term" value="P:proton motive force-driven plasma membrane ATP synthesis"/>
    <property type="evidence" value="ECO:0007669"/>
    <property type="project" value="UniProtKB-UniRule"/>
</dbReference>
<keyword evidence="9" id="KW-0139">CF(1)</keyword>
<evidence type="ECO:0000256" key="1">
    <source>
        <dbReference type="ARBA" id="ARBA00008936"/>
    </source>
</evidence>
<keyword evidence="10 12" id="KW-0066">ATP synthesis</keyword>
<dbReference type="Gene3D" id="2.40.30.20">
    <property type="match status" value="1"/>
</dbReference>
<dbReference type="GO" id="GO:0005524">
    <property type="term" value="F:ATP binding"/>
    <property type="evidence" value="ECO:0007669"/>
    <property type="project" value="UniProtKB-UniRule"/>
</dbReference>
<dbReference type="InterPro" id="IPR024034">
    <property type="entry name" value="ATPase_F1/V1_b/a_C"/>
</dbReference>
<keyword evidence="3 12" id="KW-0547">Nucleotide-binding</keyword>
<dbReference type="EMBL" id="CAJQUM010000001">
    <property type="protein sequence ID" value="CAG4883074.1"/>
    <property type="molecule type" value="Genomic_DNA"/>
</dbReference>
<dbReference type="Gene3D" id="3.40.50.300">
    <property type="entry name" value="P-loop containing nucleotide triphosphate hydrolases"/>
    <property type="match status" value="1"/>
</dbReference>
<keyword evidence="8" id="KW-0472">Membrane</keyword>
<evidence type="ECO:0000256" key="4">
    <source>
        <dbReference type="ARBA" id="ARBA00022781"/>
    </source>
</evidence>
<dbReference type="NCBIfam" id="NF003220">
    <property type="entry name" value="PRK04192.1"/>
    <property type="match status" value="1"/>
</dbReference>
<dbReference type="Pfam" id="PF02874">
    <property type="entry name" value="ATP-synt_ab_N"/>
    <property type="match status" value="1"/>
</dbReference>
<evidence type="ECO:0000313" key="14">
    <source>
        <dbReference type="EMBL" id="CAG4883074.1"/>
    </source>
</evidence>
<sequence length="597" mass="64414">MSIARICWISGPVLRARTQGSFRLREAVRVGENGLLGEVIRIEGDEISAQVYEDTTGLHPGVEVIGTGALLGVTLGPALLGHIFDGLLRPLPGLSTHYVEPGTRARIVPKFDFEPRLRVGEYVHGGAVLGDVVNQSGINQVCLVPPDIEGEVTSIVAEGSYHDDIGLCTLRAGNGASHAIAMSHFWPVREARPIAKWLPCDEPLITGQRVLDSLFPVALGGKAAIPGGFGTGKTMLLEALAKSCSADVIVYVGCGERGNEMAGVLDEFPRLKDPRTGRKLMERTVIIANTSNMPVAAREASIYSAATVAEYFRDQGLHVALLADSTSRWAEALREVSVRFGELPSEGGYPPYLSSRIAEFYERAAKVTTLAGSTGSVTVLASISPPSGDFSEPVTSHTKRQVRSFWALDVKRAQARFYPAINPLQSYSEDSLDLGLWWAKVYAALGPDAAATTADEWLEMRRDFLTLLDEQARLERMARIIGKDALPPRQQLLLFCAGLVNEAFLRQSAFSDNDLYCGPQRQARMARIITRFIAAAETALANGIACEAIVALAIVRRLNRMGEDIAENDVQAFADLALSMQDEFAALAGSSGAKHGP</sequence>
<dbReference type="InterPro" id="IPR055190">
    <property type="entry name" value="ATP-synt_VA_C"/>
</dbReference>
<keyword evidence="4 12" id="KW-0375">Hydrogen ion transport</keyword>
<evidence type="ECO:0000256" key="10">
    <source>
        <dbReference type="ARBA" id="ARBA00023310"/>
    </source>
</evidence>